<sequence length="253" mass="27314">MGQGPPQHGPRNVHRLRARPSACARLQCGREPGEAPQCACAQAAMFLVGWAYYSAAMHTRPLDNRQALRIVNGYFGEFLSRIPDEGWELPTPCTEWNIRDLVQHVTRGHIALVRALHPDMSASEPAAAGSDDEVADTCRLWASKAQAAVEAPGVLERTAHHSSLGEMTGDSLTLIRWGDVCVHAWDLAQAIGADFTPDPELALAALEWLVPFSPGLSSTGHFAEVSDPGPNTAPFTRVLTITGRMTNAHRALG</sequence>
<evidence type="ECO:0000259" key="1">
    <source>
        <dbReference type="Pfam" id="PF11716"/>
    </source>
</evidence>
<evidence type="ECO:0000313" key="3">
    <source>
        <dbReference type="Proteomes" id="UP000238413"/>
    </source>
</evidence>
<dbReference type="InterPro" id="IPR017520">
    <property type="entry name" value="CHP03086"/>
</dbReference>
<organism evidence="2 3">
    <name type="scientific">Streptomyces dengpaensis</name>
    <dbReference type="NCBI Taxonomy" id="2049881"/>
    <lineage>
        <taxon>Bacteria</taxon>
        <taxon>Bacillati</taxon>
        <taxon>Actinomycetota</taxon>
        <taxon>Actinomycetes</taxon>
        <taxon>Kitasatosporales</taxon>
        <taxon>Streptomycetaceae</taxon>
        <taxon>Streptomyces</taxon>
    </lineage>
</organism>
<dbReference type="NCBIfam" id="TIGR03083">
    <property type="entry name" value="maleylpyruvate isomerase family mycothiol-dependent enzyme"/>
    <property type="match status" value="1"/>
</dbReference>
<protein>
    <submittedName>
        <fullName evidence="2">TIGR03086 family protein</fullName>
    </submittedName>
</protein>
<proteinExistence type="predicted"/>
<accession>A0ABN5IB65</accession>
<dbReference type="EMBL" id="CP026652">
    <property type="protein sequence ID" value="AVH60432.1"/>
    <property type="molecule type" value="Genomic_DNA"/>
</dbReference>
<dbReference type="SUPFAM" id="SSF109854">
    <property type="entry name" value="DinB/YfiT-like putative metalloenzymes"/>
    <property type="match status" value="1"/>
</dbReference>
<gene>
    <name evidence="2" type="ORF">C4B68_36810</name>
</gene>
<dbReference type="InterPro" id="IPR017517">
    <property type="entry name" value="Maleyloyr_isom"/>
</dbReference>
<keyword evidence="3" id="KW-1185">Reference proteome</keyword>
<feature type="domain" description="Mycothiol-dependent maleylpyruvate isomerase metal-binding" evidence="1">
    <location>
        <begin position="75"/>
        <end position="188"/>
    </location>
</feature>
<dbReference type="NCBIfam" id="TIGR03086">
    <property type="entry name" value="TIGR03086 family metal-binding protein"/>
    <property type="match status" value="1"/>
</dbReference>
<dbReference type="Gene3D" id="1.20.120.450">
    <property type="entry name" value="dinb family like domain"/>
    <property type="match status" value="1"/>
</dbReference>
<name>A0ABN5IB65_9ACTN</name>
<dbReference type="InterPro" id="IPR034660">
    <property type="entry name" value="DinB/YfiT-like"/>
</dbReference>
<dbReference type="Proteomes" id="UP000238413">
    <property type="component" value="Chromosome"/>
</dbReference>
<dbReference type="Pfam" id="PF11716">
    <property type="entry name" value="MDMPI_N"/>
    <property type="match status" value="1"/>
</dbReference>
<dbReference type="InterPro" id="IPR024344">
    <property type="entry name" value="MDMPI_metal-binding"/>
</dbReference>
<reference evidence="2 3" key="1">
    <citation type="submission" date="2018-02" db="EMBL/GenBank/DDBJ databases">
        <title>Complete genome sequence of Streptomyces dengpaensis, the producer of angucyclines.</title>
        <authorList>
            <person name="Yumei L."/>
        </authorList>
    </citation>
    <scope>NUCLEOTIDE SEQUENCE [LARGE SCALE GENOMIC DNA]</scope>
    <source>
        <strain evidence="2 3">XZHG99</strain>
    </source>
</reference>
<evidence type="ECO:0000313" key="2">
    <source>
        <dbReference type="EMBL" id="AVH60432.1"/>
    </source>
</evidence>